<keyword evidence="2" id="KW-0472">Membrane</keyword>
<evidence type="ECO:0000259" key="3">
    <source>
        <dbReference type="PROSITE" id="PS50891"/>
    </source>
</evidence>
<evidence type="ECO:0000256" key="1">
    <source>
        <dbReference type="ARBA" id="ARBA00005474"/>
    </source>
</evidence>
<dbReference type="PROSITE" id="PS50891">
    <property type="entry name" value="LOB"/>
    <property type="match status" value="1"/>
</dbReference>
<evidence type="ECO:0000256" key="2">
    <source>
        <dbReference type="SAM" id="Phobius"/>
    </source>
</evidence>
<keyword evidence="5" id="KW-1185">Reference proteome</keyword>
<evidence type="ECO:0000313" key="4">
    <source>
        <dbReference type="EMBL" id="KAJ8758494.1"/>
    </source>
</evidence>
<sequence>MSCNAYRVHRKGCSDDCTIRPCLQWIKSPKYQANATLFLTNFICFYFALGTATIFRSLLYEACGRVANPVSGSVGLLWSGNWAVCQAAVEAVFGRSSIMQVPSSCSETEEGKGLELISFFF</sequence>
<comment type="caution">
    <text evidence="4">The sequence shown here is derived from an EMBL/GenBank/DDBJ whole genome shotgun (WGS) entry which is preliminary data.</text>
</comment>
<keyword evidence="2" id="KW-1133">Transmembrane helix</keyword>
<dbReference type="Pfam" id="PF03195">
    <property type="entry name" value="LOB"/>
    <property type="match status" value="1"/>
</dbReference>
<organism evidence="4 5">
    <name type="scientific">Erythroxylum novogranatense</name>
    <dbReference type="NCBI Taxonomy" id="1862640"/>
    <lineage>
        <taxon>Eukaryota</taxon>
        <taxon>Viridiplantae</taxon>
        <taxon>Streptophyta</taxon>
        <taxon>Embryophyta</taxon>
        <taxon>Tracheophyta</taxon>
        <taxon>Spermatophyta</taxon>
        <taxon>Magnoliopsida</taxon>
        <taxon>eudicotyledons</taxon>
        <taxon>Gunneridae</taxon>
        <taxon>Pentapetalae</taxon>
        <taxon>rosids</taxon>
        <taxon>fabids</taxon>
        <taxon>Malpighiales</taxon>
        <taxon>Erythroxylaceae</taxon>
        <taxon>Erythroxylum</taxon>
    </lineage>
</organism>
<evidence type="ECO:0000313" key="5">
    <source>
        <dbReference type="Proteomes" id="UP001159364"/>
    </source>
</evidence>
<dbReference type="EMBL" id="JAIWQS010000007">
    <property type="protein sequence ID" value="KAJ8758494.1"/>
    <property type="molecule type" value="Genomic_DNA"/>
</dbReference>
<feature type="transmembrane region" description="Helical" evidence="2">
    <location>
        <begin position="35"/>
        <end position="55"/>
    </location>
</feature>
<dbReference type="Proteomes" id="UP001159364">
    <property type="component" value="Linkage Group LG07"/>
</dbReference>
<gene>
    <name evidence="4" type="ORF">K2173_000215</name>
</gene>
<dbReference type="GO" id="GO:0010468">
    <property type="term" value="P:regulation of gene expression"/>
    <property type="evidence" value="ECO:0007669"/>
    <property type="project" value="TreeGrafter"/>
</dbReference>
<dbReference type="PANTHER" id="PTHR31304:SF64">
    <property type="entry name" value="LOB DOMAIN-CONTAINING PROTEIN 42"/>
    <property type="match status" value="1"/>
</dbReference>
<comment type="similarity">
    <text evidence="1">Belongs to the LOB domain-containing protein family.</text>
</comment>
<feature type="domain" description="LOB" evidence="3">
    <location>
        <begin position="1"/>
        <end position="98"/>
    </location>
</feature>
<protein>
    <recommendedName>
        <fullName evidence="3">LOB domain-containing protein</fullName>
    </recommendedName>
</protein>
<dbReference type="AlphaFoldDB" id="A0AAV8SWJ6"/>
<keyword evidence="2" id="KW-0812">Transmembrane</keyword>
<reference evidence="4 5" key="1">
    <citation type="submission" date="2021-09" db="EMBL/GenBank/DDBJ databases">
        <title>Genomic insights and catalytic innovation underlie evolution of tropane alkaloids biosynthesis.</title>
        <authorList>
            <person name="Wang Y.-J."/>
            <person name="Tian T."/>
            <person name="Huang J.-P."/>
            <person name="Huang S.-X."/>
        </authorList>
    </citation>
    <scope>NUCLEOTIDE SEQUENCE [LARGE SCALE GENOMIC DNA]</scope>
    <source>
        <strain evidence="4">KIB-2018</strain>
        <tissue evidence="4">Leaf</tissue>
    </source>
</reference>
<dbReference type="InterPro" id="IPR004883">
    <property type="entry name" value="LOB"/>
</dbReference>
<accession>A0AAV8SWJ6</accession>
<proteinExistence type="inferred from homology"/>
<name>A0AAV8SWJ6_9ROSI</name>
<dbReference type="PANTHER" id="PTHR31304">
    <property type="entry name" value="LOB DOMAIN-CONTAINING PROTEIN 38"/>
    <property type="match status" value="1"/>
</dbReference>